<keyword evidence="2" id="KW-1185">Reference proteome</keyword>
<dbReference type="EMBL" id="JAGGLB010000012">
    <property type="protein sequence ID" value="MBP1992178.1"/>
    <property type="molecule type" value="Genomic_DNA"/>
</dbReference>
<comment type="caution">
    <text evidence="1">The sequence shown here is derived from an EMBL/GenBank/DDBJ whole genome shotgun (WGS) entry which is preliminary data.</text>
</comment>
<gene>
    <name evidence="1" type="ORF">J2Z66_003786</name>
</gene>
<evidence type="ECO:0000313" key="1">
    <source>
        <dbReference type="EMBL" id="MBP1992178.1"/>
    </source>
</evidence>
<name>A0ABS4IX72_9BACL</name>
<reference evidence="1 2" key="1">
    <citation type="submission" date="2021-03" db="EMBL/GenBank/DDBJ databases">
        <title>Genomic Encyclopedia of Type Strains, Phase IV (KMG-IV): sequencing the most valuable type-strain genomes for metagenomic binning, comparative biology and taxonomic classification.</title>
        <authorList>
            <person name="Goeker M."/>
        </authorList>
    </citation>
    <scope>NUCLEOTIDE SEQUENCE [LARGE SCALE GENOMIC DNA]</scope>
    <source>
        <strain evidence="1 2">DSM 26048</strain>
    </source>
</reference>
<evidence type="ECO:0000313" key="2">
    <source>
        <dbReference type="Proteomes" id="UP001519287"/>
    </source>
</evidence>
<dbReference type="Gene3D" id="3.10.20.30">
    <property type="match status" value="1"/>
</dbReference>
<proteinExistence type="predicted"/>
<dbReference type="RefSeq" id="WP_209972902.1">
    <property type="nucleotide sequence ID" value="NZ_JAGGLB010000012.1"/>
</dbReference>
<dbReference type="Pfam" id="PF02597">
    <property type="entry name" value="ThiS"/>
    <property type="match status" value="1"/>
</dbReference>
<sequence length="65" mass="7026">MELVINGERKELEVSTLQDVIDHYGLQGKPIVAEVGGVVLVNSQWAKCPVLPGMRIELVHFVGGG</sequence>
<dbReference type="InterPro" id="IPR016155">
    <property type="entry name" value="Mopterin_synth/thiamin_S_b"/>
</dbReference>
<organism evidence="1 2">
    <name type="scientific">Paenibacillus eucommiae</name>
    <dbReference type="NCBI Taxonomy" id="1355755"/>
    <lineage>
        <taxon>Bacteria</taxon>
        <taxon>Bacillati</taxon>
        <taxon>Bacillota</taxon>
        <taxon>Bacilli</taxon>
        <taxon>Bacillales</taxon>
        <taxon>Paenibacillaceae</taxon>
        <taxon>Paenibacillus</taxon>
    </lineage>
</organism>
<accession>A0ABS4IX72</accession>
<dbReference type="Proteomes" id="UP001519287">
    <property type="component" value="Unassembled WGS sequence"/>
</dbReference>
<dbReference type="InterPro" id="IPR012675">
    <property type="entry name" value="Beta-grasp_dom_sf"/>
</dbReference>
<dbReference type="CDD" id="cd00565">
    <property type="entry name" value="Ubl_ThiS"/>
    <property type="match status" value="1"/>
</dbReference>
<dbReference type="SUPFAM" id="SSF54285">
    <property type="entry name" value="MoaD/ThiS"/>
    <property type="match status" value="1"/>
</dbReference>
<protein>
    <submittedName>
        <fullName evidence="1">Sulfur carrier protein</fullName>
    </submittedName>
</protein>
<dbReference type="InterPro" id="IPR003749">
    <property type="entry name" value="ThiS/MoaD-like"/>
</dbReference>
<dbReference type="NCBIfam" id="TIGR01683">
    <property type="entry name" value="thiS"/>
    <property type="match status" value="1"/>
</dbReference>
<dbReference type="InterPro" id="IPR010035">
    <property type="entry name" value="Thi_S"/>
</dbReference>